<evidence type="ECO:0000256" key="1">
    <source>
        <dbReference type="SAM" id="Coils"/>
    </source>
</evidence>
<name>A0A9N9AV04_9GLOM</name>
<organism evidence="3 4">
    <name type="scientific">Paraglomus brasilianum</name>
    <dbReference type="NCBI Taxonomy" id="144538"/>
    <lineage>
        <taxon>Eukaryota</taxon>
        <taxon>Fungi</taxon>
        <taxon>Fungi incertae sedis</taxon>
        <taxon>Mucoromycota</taxon>
        <taxon>Glomeromycotina</taxon>
        <taxon>Glomeromycetes</taxon>
        <taxon>Paraglomerales</taxon>
        <taxon>Paraglomeraceae</taxon>
        <taxon>Paraglomus</taxon>
    </lineage>
</organism>
<comment type="caution">
    <text evidence="3">The sequence shown here is derived from an EMBL/GenBank/DDBJ whole genome shotgun (WGS) entry which is preliminary data.</text>
</comment>
<reference evidence="3" key="1">
    <citation type="submission" date="2021-06" db="EMBL/GenBank/DDBJ databases">
        <authorList>
            <person name="Kallberg Y."/>
            <person name="Tangrot J."/>
            <person name="Rosling A."/>
        </authorList>
    </citation>
    <scope>NUCLEOTIDE SEQUENCE</scope>
    <source>
        <strain evidence="3">BR232B</strain>
    </source>
</reference>
<keyword evidence="2" id="KW-1133">Transmembrane helix</keyword>
<feature type="coiled-coil region" evidence="1">
    <location>
        <begin position="146"/>
        <end position="173"/>
    </location>
</feature>
<evidence type="ECO:0000313" key="4">
    <source>
        <dbReference type="Proteomes" id="UP000789739"/>
    </source>
</evidence>
<proteinExistence type="predicted"/>
<sequence length="200" mass="22736">MSHGTRSTVSVGSERRVVKTLNRAGTRAYMPKQHDGEDYGADIIGFYRKTLMLIQCQNNSRRAMTPDIVWELKTTLLTICPNNTVGILVANDFCAGTRMAAEEPPHNIILATENDVLEKIAQVFSTRPYDPSPQVDAIAELLMDRIKQLEFQLETESTNLDRSRKEREAFELQQERRLSHIFYMLIFILICILAGVATFV</sequence>
<dbReference type="EMBL" id="CAJVPI010000503">
    <property type="protein sequence ID" value="CAG8543256.1"/>
    <property type="molecule type" value="Genomic_DNA"/>
</dbReference>
<accession>A0A9N9AV04</accession>
<dbReference type="Proteomes" id="UP000789739">
    <property type="component" value="Unassembled WGS sequence"/>
</dbReference>
<evidence type="ECO:0000256" key="2">
    <source>
        <dbReference type="SAM" id="Phobius"/>
    </source>
</evidence>
<gene>
    <name evidence="3" type="ORF">PBRASI_LOCUS4700</name>
</gene>
<protein>
    <submittedName>
        <fullName evidence="3">8296_t:CDS:1</fullName>
    </submittedName>
</protein>
<keyword evidence="4" id="KW-1185">Reference proteome</keyword>
<keyword evidence="2" id="KW-0812">Transmembrane</keyword>
<keyword evidence="1" id="KW-0175">Coiled coil</keyword>
<dbReference type="AlphaFoldDB" id="A0A9N9AV04"/>
<keyword evidence="2" id="KW-0472">Membrane</keyword>
<feature type="non-terminal residue" evidence="3">
    <location>
        <position position="200"/>
    </location>
</feature>
<feature type="transmembrane region" description="Helical" evidence="2">
    <location>
        <begin position="181"/>
        <end position="199"/>
    </location>
</feature>
<evidence type="ECO:0000313" key="3">
    <source>
        <dbReference type="EMBL" id="CAG8543256.1"/>
    </source>
</evidence>